<keyword evidence="3" id="KW-1185">Reference proteome</keyword>
<reference evidence="2 3" key="1">
    <citation type="journal article" date="2015" name="Fungal Genet. Biol.">
        <title>Evolution of novel wood decay mechanisms in Agaricales revealed by the genome sequences of Fistulina hepatica and Cylindrobasidium torrendii.</title>
        <authorList>
            <person name="Floudas D."/>
            <person name="Held B.W."/>
            <person name="Riley R."/>
            <person name="Nagy L.G."/>
            <person name="Koehler G."/>
            <person name="Ransdell A.S."/>
            <person name="Younus H."/>
            <person name="Chow J."/>
            <person name="Chiniquy J."/>
            <person name="Lipzen A."/>
            <person name="Tritt A."/>
            <person name="Sun H."/>
            <person name="Haridas S."/>
            <person name="LaButti K."/>
            <person name="Ohm R.A."/>
            <person name="Kues U."/>
            <person name="Blanchette R.A."/>
            <person name="Grigoriev I.V."/>
            <person name="Minto R.E."/>
            <person name="Hibbett D.S."/>
        </authorList>
    </citation>
    <scope>NUCLEOTIDE SEQUENCE [LARGE SCALE GENOMIC DNA]</scope>
    <source>
        <strain evidence="2 3">FP15055 ss-10</strain>
    </source>
</reference>
<protein>
    <submittedName>
        <fullName evidence="2">Uncharacterized protein</fullName>
    </submittedName>
</protein>
<name>A0A0D7BJJ7_9AGAR</name>
<evidence type="ECO:0000313" key="2">
    <source>
        <dbReference type="EMBL" id="KIY70415.1"/>
    </source>
</evidence>
<evidence type="ECO:0000313" key="3">
    <source>
        <dbReference type="Proteomes" id="UP000054007"/>
    </source>
</evidence>
<sequence length="313" mass="35326">MSSPVDYRDFRLVDDRSPSPSSSSTSSSFSTGVRRVAKPRNDIAAWMTVYAFRVFTDRDLPLDNVMFMFSSAHATLQAVFLQLIDSRQTTPSILLHTLVYMWRFCNKSSLFNDLIESKKSLKQVCLVIRMCYILAAENCKSAYACDVTHNMYLSGLKDYEEYVTVRENIRHHVSANGTIYIDAARQASWSKLFRTSASETGSNPTASRALQSLFTFSSSKSWDRNTRLSDIPTQMFTAPVRPRPAPASWEAPKPKPKVPAPAAWNPAADPEIPRASRERYIAPGQSTLHVHKPKPCRIIDLANLEEQACYWKA</sequence>
<feature type="region of interest" description="Disordered" evidence="1">
    <location>
        <begin position="1"/>
        <end position="29"/>
    </location>
</feature>
<gene>
    <name evidence="2" type="ORF">CYLTODRAFT_488090</name>
</gene>
<proteinExistence type="predicted"/>
<evidence type="ECO:0000256" key="1">
    <source>
        <dbReference type="SAM" id="MobiDB-lite"/>
    </source>
</evidence>
<accession>A0A0D7BJJ7</accession>
<dbReference type="Proteomes" id="UP000054007">
    <property type="component" value="Unassembled WGS sequence"/>
</dbReference>
<organism evidence="2 3">
    <name type="scientific">Cylindrobasidium torrendii FP15055 ss-10</name>
    <dbReference type="NCBI Taxonomy" id="1314674"/>
    <lineage>
        <taxon>Eukaryota</taxon>
        <taxon>Fungi</taxon>
        <taxon>Dikarya</taxon>
        <taxon>Basidiomycota</taxon>
        <taxon>Agaricomycotina</taxon>
        <taxon>Agaricomycetes</taxon>
        <taxon>Agaricomycetidae</taxon>
        <taxon>Agaricales</taxon>
        <taxon>Marasmiineae</taxon>
        <taxon>Physalacriaceae</taxon>
        <taxon>Cylindrobasidium</taxon>
    </lineage>
</organism>
<feature type="region of interest" description="Disordered" evidence="1">
    <location>
        <begin position="237"/>
        <end position="267"/>
    </location>
</feature>
<feature type="compositionally biased region" description="Basic and acidic residues" evidence="1">
    <location>
        <begin position="1"/>
        <end position="17"/>
    </location>
</feature>
<feature type="compositionally biased region" description="Low complexity" evidence="1">
    <location>
        <begin position="18"/>
        <end position="29"/>
    </location>
</feature>
<dbReference type="AlphaFoldDB" id="A0A0D7BJJ7"/>
<dbReference type="EMBL" id="KN880468">
    <property type="protein sequence ID" value="KIY70415.1"/>
    <property type="molecule type" value="Genomic_DNA"/>
</dbReference>